<feature type="domain" description="TadE-like" evidence="2">
    <location>
        <begin position="6"/>
        <end position="48"/>
    </location>
</feature>
<evidence type="ECO:0000256" key="1">
    <source>
        <dbReference type="SAM" id="Phobius"/>
    </source>
</evidence>
<organism evidence="3 4">
    <name type="scientific">Shewanella nanhaiensis</name>
    <dbReference type="NCBI Taxonomy" id="2864872"/>
    <lineage>
        <taxon>Bacteria</taxon>
        <taxon>Pseudomonadati</taxon>
        <taxon>Pseudomonadota</taxon>
        <taxon>Gammaproteobacteria</taxon>
        <taxon>Alteromonadales</taxon>
        <taxon>Shewanellaceae</taxon>
        <taxon>Shewanella</taxon>
    </lineage>
</organism>
<dbReference type="InterPro" id="IPR012495">
    <property type="entry name" value="TadE-like_dom"/>
</dbReference>
<protein>
    <submittedName>
        <fullName evidence="3">Pilus assembly protein</fullName>
    </submittedName>
</protein>
<dbReference type="RefSeq" id="WP_220110204.1">
    <property type="nucleotide sequence ID" value="NZ_JAHZST010000009.1"/>
</dbReference>
<keyword evidence="4" id="KW-1185">Reference proteome</keyword>
<keyword evidence="1" id="KW-1133">Transmembrane helix</keyword>
<sequence>MKRQHGVYAVEFAIVAGLFLVLLFAVIEIGRMMYTFSVLNEASRRAARLAVVCQTDDTDIKNMALFYGENLLPNFTESNLAISYLDKSGDAASGVDIVFVKAEIINYQHEFLVPGLYRLINSPTFATYLPRESLGVYHVDEDDSGSGYIDCI</sequence>
<gene>
    <name evidence="3" type="ORF">K0625_13675</name>
</gene>
<dbReference type="Pfam" id="PF07811">
    <property type="entry name" value="TadE"/>
    <property type="match status" value="1"/>
</dbReference>
<name>A0ABS7E4W0_9GAMM</name>
<keyword evidence="1" id="KW-0472">Membrane</keyword>
<feature type="transmembrane region" description="Helical" evidence="1">
    <location>
        <begin position="6"/>
        <end position="27"/>
    </location>
</feature>
<reference evidence="3 4" key="1">
    <citation type="submission" date="2021-07" db="EMBL/GenBank/DDBJ databases">
        <title>Shewanella sp. nov, isolated from SCS.</title>
        <authorList>
            <person name="Cao W.R."/>
        </authorList>
    </citation>
    <scope>NUCLEOTIDE SEQUENCE [LARGE SCALE GENOMIC DNA]</scope>
    <source>
        <strain evidence="3 4">NR704-98</strain>
    </source>
</reference>
<evidence type="ECO:0000259" key="2">
    <source>
        <dbReference type="Pfam" id="PF07811"/>
    </source>
</evidence>
<evidence type="ECO:0000313" key="3">
    <source>
        <dbReference type="EMBL" id="MBW8184719.1"/>
    </source>
</evidence>
<proteinExistence type="predicted"/>
<keyword evidence="1" id="KW-0812">Transmembrane</keyword>
<accession>A0ABS7E4W0</accession>
<dbReference type="EMBL" id="JAHZST010000009">
    <property type="protein sequence ID" value="MBW8184719.1"/>
    <property type="molecule type" value="Genomic_DNA"/>
</dbReference>
<comment type="caution">
    <text evidence="3">The sequence shown here is derived from an EMBL/GenBank/DDBJ whole genome shotgun (WGS) entry which is preliminary data.</text>
</comment>
<dbReference type="Proteomes" id="UP001195963">
    <property type="component" value="Unassembled WGS sequence"/>
</dbReference>
<evidence type="ECO:0000313" key="4">
    <source>
        <dbReference type="Proteomes" id="UP001195963"/>
    </source>
</evidence>